<evidence type="ECO:0000259" key="1">
    <source>
        <dbReference type="Pfam" id="PF18738"/>
    </source>
</evidence>
<name>A0A8S3R460_MYTED</name>
<gene>
    <name evidence="2" type="ORF">MEDL_14570</name>
</gene>
<accession>A0A8S3R460</accession>
<dbReference type="AlphaFoldDB" id="A0A8S3R460"/>
<dbReference type="Pfam" id="PF18738">
    <property type="entry name" value="HEPN_DZIP3"/>
    <property type="match status" value="1"/>
</dbReference>
<evidence type="ECO:0000313" key="3">
    <source>
        <dbReference type="Proteomes" id="UP000683360"/>
    </source>
</evidence>
<dbReference type="EMBL" id="CAJPWZ010000726">
    <property type="protein sequence ID" value="CAG2199891.1"/>
    <property type="molecule type" value="Genomic_DNA"/>
</dbReference>
<sequence>MVSKEEENFLRIVYLNYSVATRALTTFFDKLHPDLSADLHITGNKATLKQLLNPPPCRKRVLYQGQWDILYPPTGKPIVTSADLDLTLIVWSLCNLPPLVVAPVNGFDELPNPNDKMSLSKDGSISNVDFVGMWNTLEQAIKGLDNSQASIVSLKDAKTKMLDNSIAQRLSTQIQLESKVSNLQDELEQISIYIDNDVQEKKELKLLTANLEEMIKIKEAI</sequence>
<proteinExistence type="predicted"/>
<dbReference type="InterPro" id="IPR041249">
    <property type="entry name" value="HEPN_DZIP3"/>
</dbReference>
<feature type="domain" description="DZIP3-like HEPN" evidence="1">
    <location>
        <begin position="44"/>
        <end position="116"/>
    </location>
</feature>
<reference evidence="2" key="1">
    <citation type="submission" date="2021-03" db="EMBL/GenBank/DDBJ databases">
        <authorList>
            <person name="Bekaert M."/>
        </authorList>
    </citation>
    <scope>NUCLEOTIDE SEQUENCE</scope>
</reference>
<evidence type="ECO:0000313" key="2">
    <source>
        <dbReference type="EMBL" id="CAG2199891.1"/>
    </source>
</evidence>
<dbReference type="OrthoDB" id="6367890at2759"/>
<keyword evidence="3" id="KW-1185">Reference proteome</keyword>
<dbReference type="Proteomes" id="UP000683360">
    <property type="component" value="Unassembled WGS sequence"/>
</dbReference>
<organism evidence="2 3">
    <name type="scientific">Mytilus edulis</name>
    <name type="common">Blue mussel</name>
    <dbReference type="NCBI Taxonomy" id="6550"/>
    <lineage>
        <taxon>Eukaryota</taxon>
        <taxon>Metazoa</taxon>
        <taxon>Spiralia</taxon>
        <taxon>Lophotrochozoa</taxon>
        <taxon>Mollusca</taxon>
        <taxon>Bivalvia</taxon>
        <taxon>Autobranchia</taxon>
        <taxon>Pteriomorphia</taxon>
        <taxon>Mytilida</taxon>
        <taxon>Mytiloidea</taxon>
        <taxon>Mytilidae</taxon>
        <taxon>Mytilinae</taxon>
        <taxon>Mytilus</taxon>
    </lineage>
</organism>
<protein>
    <recommendedName>
        <fullName evidence="1">DZIP3-like HEPN domain-containing protein</fullName>
    </recommendedName>
</protein>
<comment type="caution">
    <text evidence="2">The sequence shown here is derived from an EMBL/GenBank/DDBJ whole genome shotgun (WGS) entry which is preliminary data.</text>
</comment>